<dbReference type="Pfam" id="PF18285">
    <property type="entry name" value="LuxT_C"/>
    <property type="match status" value="1"/>
</dbReference>
<evidence type="ECO:0000313" key="2">
    <source>
        <dbReference type="Proteomes" id="UP000191820"/>
    </source>
</evidence>
<evidence type="ECO:0000313" key="1">
    <source>
        <dbReference type="EMBL" id="ARD23722.1"/>
    </source>
</evidence>
<dbReference type="RefSeq" id="WP_156003344.1">
    <property type="nucleotide sequence ID" value="NZ_CP020472.1"/>
</dbReference>
<dbReference type="InterPro" id="IPR009057">
    <property type="entry name" value="Homeodomain-like_sf"/>
</dbReference>
<name>A0ABN4YMC8_9GAMM</name>
<protein>
    <recommendedName>
        <fullName evidence="3">TetR/AcrR family transcriptional regulator</fullName>
    </recommendedName>
</protein>
<dbReference type="Gene3D" id="1.10.357.10">
    <property type="entry name" value="Tetracycline Repressor, domain 2"/>
    <property type="match status" value="1"/>
</dbReference>
<evidence type="ECO:0008006" key="3">
    <source>
        <dbReference type="Google" id="ProtNLM"/>
    </source>
</evidence>
<dbReference type="SUPFAM" id="SSF46689">
    <property type="entry name" value="Homeodomain-like"/>
    <property type="match status" value="1"/>
</dbReference>
<keyword evidence="2" id="KW-1185">Reference proteome</keyword>
<gene>
    <name evidence="1" type="ORF">SJ2017_3473</name>
</gene>
<proteinExistence type="predicted"/>
<reference evidence="1 2" key="1">
    <citation type="submission" date="2017-03" db="EMBL/GenBank/DDBJ databases">
        <title>Genome sequencing of Shewanella japonica KCTC 22435.</title>
        <authorList>
            <person name="Kim K.M."/>
        </authorList>
    </citation>
    <scope>NUCLEOTIDE SEQUENCE [LARGE SCALE GENOMIC DNA]</scope>
    <source>
        <strain evidence="1 2">KCTC 22435</strain>
    </source>
</reference>
<sequence>MAKISKEEKEANFQKYNQIILDIFFESGWHCVTYDNIAKVAGVRKSTLQGYYESNKEFAHALRGKVFPIFAEQLDFSSKEALTESWHKALSVKRFRYILNMLIANSTLPEPSDMTVNGMSNLIKMVDGHFPGEGREVVEGLLGKTILTLLDV</sequence>
<dbReference type="EMBL" id="CP020472">
    <property type="protein sequence ID" value="ARD23722.1"/>
    <property type="molecule type" value="Genomic_DNA"/>
</dbReference>
<organism evidence="1 2">
    <name type="scientific">Shewanella japonica</name>
    <dbReference type="NCBI Taxonomy" id="93973"/>
    <lineage>
        <taxon>Bacteria</taxon>
        <taxon>Pseudomonadati</taxon>
        <taxon>Pseudomonadota</taxon>
        <taxon>Gammaproteobacteria</taxon>
        <taxon>Alteromonadales</taxon>
        <taxon>Shewanellaceae</taxon>
        <taxon>Shewanella</taxon>
    </lineage>
</organism>
<dbReference type="Proteomes" id="UP000191820">
    <property type="component" value="Chromosome"/>
</dbReference>
<accession>A0ABN4YMC8</accession>